<accession>A0A1A2SLS1</accession>
<dbReference type="AlphaFoldDB" id="A0A1A2SLS1"/>
<reference evidence="2 3" key="1">
    <citation type="submission" date="2016-06" db="EMBL/GenBank/DDBJ databases">
        <authorList>
            <person name="Kjaerup R.B."/>
            <person name="Dalgaard T.S."/>
            <person name="Juul-Madsen H.R."/>
        </authorList>
    </citation>
    <scope>NUCLEOTIDE SEQUENCE [LARGE SCALE GENOMIC DNA]</scope>
    <source>
        <strain evidence="2 3">E2464</strain>
    </source>
</reference>
<dbReference type="Pfam" id="PF14023">
    <property type="entry name" value="Bestrophin-like"/>
    <property type="match status" value="1"/>
</dbReference>
<protein>
    <recommendedName>
        <fullName evidence="4">DUF4239 domain-containing protein</fullName>
    </recommendedName>
</protein>
<organism evidence="2 3">
    <name type="scientific">Mycobacterium colombiense</name>
    <dbReference type="NCBI Taxonomy" id="339268"/>
    <lineage>
        <taxon>Bacteria</taxon>
        <taxon>Bacillati</taxon>
        <taxon>Actinomycetota</taxon>
        <taxon>Actinomycetes</taxon>
        <taxon>Mycobacteriales</taxon>
        <taxon>Mycobacteriaceae</taxon>
        <taxon>Mycobacterium</taxon>
        <taxon>Mycobacterium avium complex (MAC)</taxon>
    </lineage>
</organism>
<comment type="caution">
    <text evidence="2">The sequence shown here is derived from an EMBL/GenBank/DDBJ whole genome shotgun (WGS) entry which is preliminary data.</text>
</comment>
<evidence type="ECO:0000313" key="2">
    <source>
        <dbReference type="EMBL" id="OBH65124.1"/>
    </source>
</evidence>
<dbReference type="EMBL" id="LZJS01000030">
    <property type="protein sequence ID" value="OBH65124.1"/>
    <property type="molecule type" value="Genomic_DNA"/>
</dbReference>
<sequence>MSGSGLPLWLFLVSVVAVAIVIAVGSIWLGNRILPTRRYGKEPNPAIASFLTVVGFIYGALLGFTVVATWEHFSSTQVVVSGEASALTTMYRQTVAMPEPERTEVQELLRKYAGAVAGPEWNKQRNDGARAAITRMYRTVGRQQPNVAAKPINQQFLNQLSELASDRNERIVGTKPRIPALMWAGLILGAVVLVAFTGFLRMASTVGHVIVSGTVAVLLGVLLCVVFQLDHSYATDQRITSGPFQHALDIFDSVDNDSRYFPR</sequence>
<gene>
    <name evidence="2" type="ORF">A5685_19360</name>
</gene>
<keyword evidence="1" id="KW-0812">Transmembrane</keyword>
<name>A0A1A2SLS1_9MYCO</name>
<feature type="transmembrane region" description="Helical" evidence="1">
    <location>
        <begin position="50"/>
        <end position="70"/>
    </location>
</feature>
<feature type="transmembrane region" description="Helical" evidence="1">
    <location>
        <begin position="180"/>
        <end position="200"/>
    </location>
</feature>
<evidence type="ECO:0008006" key="4">
    <source>
        <dbReference type="Google" id="ProtNLM"/>
    </source>
</evidence>
<feature type="transmembrane region" description="Helical" evidence="1">
    <location>
        <begin position="6"/>
        <end position="29"/>
    </location>
</feature>
<evidence type="ECO:0000313" key="3">
    <source>
        <dbReference type="Proteomes" id="UP000093861"/>
    </source>
</evidence>
<feature type="transmembrane region" description="Helical" evidence="1">
    <location>
        <begin position="207"/>
        <end position="229"/>
    </location>
</feature>
<dbReference type="RefSeq" id="WP_064950375.1">
    <property type="nucleotide sequence ID" value="NZ_LZJS01000030.1"/>
</dbReference>
<keyword evidence="1" id="KW-1133">Transmembrane helix</keyword>
<proteinExistence type="predicted"/>
<evidence type="ECO:0000256" key="1">
    <source>
        <dbReference type="SAM" id="Phobius"/>
    </source>
</evidence>
<dbReference type="InterPro" id="IPR025333">
    <property type="entry name" value="DUF4239"/>
</dbReference>
<keyword evidence="1" id="KW-0472">Membrane</keyword>
<dbReference type="Proteomes" id="UP000093861">
    <property type="component" value="Unassembled WGS sequence"/>
</dbReference>